<accession>A0ABU4C2Y2</accession>
<feature type="region of interest" description="Disordered" evidence="1">
    <location>
        <begin position="20"/>
        <end position="50"/>
    </location>
</feature>
<name>A0ABU4C2Y2_RHOGO</name>
<dbReference type="EMBL" id="JAWLKB010000025">
    <property type="protein sequence ID" value="MDV6270860.1"/>
    <property type="molecule type" value="Genomic_DNA"/>
</dbReference>
<dbReference type="Proteomes" id="UP001185927">
    <property type="component" value="Unassembled WGS sequence"/>
</dbReference>
<evidence type="ECO:0000313" key="3">
    <source>
        <dbReference type="Proteomes" id="UP001185927"/>
    </source>
</evidence>
<keyword evidence="3" id="KW-1185">Reference proteome</keyword>
<reference evidence="2 3" key="1">
    <citation type="submission" date="2023-10" db="EMBL/GenBank/DDBJ databases">
        <title>Development of a sustainable strategy for remediation of hydrocarbon-contaminated territories based on the waste exchange concept.</title>
        <authorList>
            <person name="Krivoruchko A."/>
        </authorList>
    </citation>
    <scope>NUCLEOTIDE SEQUENCE [LARGE SCALE GENOMIC DNA]</scope>
    <source>
        <strain evidence="2 3">IEGM 1203</strain>
    </source>
</reference>
<comment type="caution">
    <text evidence="2">The sequence shown here is derived from an EMBL/GenBank/DDBJ whole genome shotgun (WGS) entry which is preliminary data.</text>
</comment>
<dbReference type="RefSeq" id="WP_317545310.1">
    <property type="nucleotide sequence ID" value="NZ_JAWLKB010000025.1"/>
</dbReference>
<protein>
    <submittedName>
        <fullName evidence="2">Uncharacterized protein</fullName>
    </submittedName>
</protein>
<feature type="compositionally biased region" description="Polar residues" evidence="1">
    <location>
        <begin position="40"/>
        <end position="50"/>
    </location>
</feature>
<sequence length="50" mass="5034">MKRMPQTVLACGIMAVPGNRAFAGDSSTHRPIPDSAGAGASQTSLGFANS</sequence>
<organism evidence="2 3">
    <name type="scientific">Rhodococcus globerulus</name>
    <dbReference type="NCBI Taxonomy" id="33008"/>
    <lineage>
        <taxon>Bacteria</taxon>
        <taxon>Bacillati</taxon>
        <taxon>Actinomycetota</taxon>
        <taxon>Actinomycetes</taxon>
        <taxon>Mycobacteriales</taxon>
        <taxon>Nocardiaceae</taxon>
        <taxon>Rhodococcus</taxon>
    </lineage>
</organism>
<proteinExistence type="predicted"/>
<evidence type="ECO:0000313" key="2">
    <source>
        <dbReference type="EMBL" id="MDV6270860.1"/>
    </source>
</evidence>
<evidence type="ECO:0000256" key="1">
    <source>
        <dbReference type="SAM" id="MobiDB-lite"/>
    </source>
</evidence>
<gene>
    <name evidence="2" type="ORF">R3Q16_29970</name>
</gene>